<evidence type="ECO:0000256" key="4">
    <source>
        <dbReference type="ARBA" id="ARBA00022989"/>
    </source>
</evidence>
<evidence type="ECO:0000256" key="3">
    <source>
        <dbReference type="ARBA" id="ARBA00022692"/>
    </source>
</evidence>
<evidence type="ECO:0000256" key="7">
    <source>
        <dbReference type="SAM" id="Phobius"/>
    </source>
</evidence>
<dbReference type="InterPro" id="IPR012446">
    <property type="entry name" value="CRAC_channel"/>
</dbReference>
<feature type="transmembrane region" description="Helical" evidence="7">
    <location>
        <begin position="244"/>
        <end position="264"/>
    </location>
</feature>
<dbReference type="Gene3D" id="1.20.140.140">
    <property type="entry name" value="Calcium release-activated calcium channel protein Orai"/>
    <property type="match status" value="1"/>
</dbReference>
<comment type="caution">
    <text evidence="8">The sequence shown here is derived from an EMBL/GenBank/DDBJ whole genome shotgun (WGS) entry which is preliminary data.</text>
</comment>
<dbReference type="Pfam" id="PF07856">
    <property type="entry name" value="Orai-1"/>
    <property type="match status" value="1"/>
</dbReference>
<protein>
    <submittedName>
        <fullName evidence="8">Uncharacterized protein</fullName>
    </submittedName>
</protein>
<accession>A0ABN9X0X9</accession>
<evidence type="ECO:0000256" key="6">
    <source>
        <dbReference type="SAM" id="MobiDB-lite"/>
    </source>
</evidence>
<organism evidence="8 9">
    <name type="scientific">Prorocentrum cordatum</name>
    <dbReference type="NCBI Taxonomy" id="2364126"/>
    <lineage>
        <taxon>Eukaryota</taxon>
        <taxon>Sar</taxon>
        <taxon>Alveolata</taxon>
        <taxon>Dinophyceae</taxon>
        <taxon>Prorocentrales</taxon>
        <taxon>Prorocentraceae</taxon>
        <taxon>Prorocentrum</taxon>
    </lineage>
</organism>
<feature type="transmembrane region" description="Helical" evidence="7">
    <location>
        <begin position="193"/>
        <end position="223"/>
    </location>
</feature>
<evidence type="ECO:0000256" key="1">
    <source>
        <dbReference type="ARBA" id="ARBA00004141"/>
    </source>
</evidence>
<evidence type="ECO:0000313" key="8">
    <source>
        <dbReference type="EMBL" id="CAK0891254.1"/>
    </source>
</evidence>
<dbReference type="InterPro" id="IPR038350">
    <property type="entry name" value="Orai_sf"/>
</dbReference>
<dbReference type="EMBL" id="CAUYUJ010019449">
    <property type="protein sequence ID" value="CAK0891254.1"/>
    <property type="molecule type" value="Genomic_DNA"/>
</dbReference>
<feature type="region of interest" description="Disordered" evidence="6">
    <location>
        <begin position="1"/>
        <end position="81"/>
    </location>
</feature>
<comment type="subcellular location">
    <subcellularLocation>
        <location evidence="1">Membrane</location>
        <topology evidence="1">Multi-pass membrane protein</topology>
    </subcellularLocation>
</comment>
<keyword evidence="3 7" id="KW-0812">Transmembrane</keyword>
<sequence length="354" mass="37740">MPLSPSAWTLCAGPSDASEPERLDALLGGNSKKGENADVGYDPAATLGGGPQGRDVPSASRRERAARDEGRRAIGGRERGAASAAQFAGSVPRAQGDAEQVALVERPRGAEREFLAAAPPRTGGPPMLAADKLLLTSTIRKNATELKGKELSLHKTNFDAVGTQAAVLAGFAVGMLVEFEVPENTHAVLSGGFYIFAVFTLVANLRCVAMTTCITVMGTGLALRGPEGSMVRAVEGMYKQRFTVFLTFGLGISSCLVSSFFLCWIKMRTVAASCCSVLILWAMFSLVRLTFNYRRFFRFAEEESVSLDDLLGSSAVNNEALVRQLGVNSEQLLRLVSSAVPSGRRNGHTEDTQV</sequence>
<feature type="compositionally biased region" description="Basic and acidic residues" evidence="6">
    <location>
        <begin position="60"/>
        <end position="80"/>
    </location>
</feature>
<evidence type="ECO:0000256" key="2">
    <source>
        <dbReference type="ARBA" id="ARBA00008062"/>
    </source>
</evidence>
<proteinExistence type="inferred from homology"/>
<comment type="similarity">
    <text evidence="2">Belongs to the Orai family.</text>
</comment>
<evidence type="ECO:0000313" key="9">
    <source>
        <dbReference type="Proteomes" id="UP001189429"/>
    </source>
</evidence>
<keyword evidence="9" id="KW-1185">Reference proteome</keyword>
<keyword evidence="5 7" id="KW-0472">Membrane</keyword>
<name>A0ABN9X0X9_9DINO</name>
<dbReference type="Proteomes" id="UP001189429">
    <property type="component" value="Unassembled WGS sequence"/>
</dbReference>
<feature type="transmembrane region" description="Helical" evidence="7">
    <location>
        <begin position="270"/>
        <end position="291"/>
    </location>
</feature>
<gene>
    <name evidence="8" type="ORF">PCOR1329_LOCUS71246</name>
</gene>
<reference evidence="8" key="1">
    <citation type="submission" date="2023-10" db="EMBL/GenBank/DDBJ databases">
        <authorList>
            <person name="Chen Y."/>
            <person name="Shah S."/>
            <person name="Dougan E. K."/>
            <person name="Thang M."/>
            <person name="Chan C."/>
        </authorList>
    </citation>
    <scope>NUCLEOTIDE SEQUENCE [LARGE SCALE GENOMIC DNA]</scope>
</reference>
<evidence type="ECO:0000256" key="5">
    <source>
        <dbReference type="ARBA" id="ARBA00023136"/>
    </source>
</evidence>
<keyword evidence="4 7" id="KW-1133">Transmembrane helix</keyword>